<dbReference type="SUPFAM" id="SSF53448">
    <property type="entry name" value="Nucleotide-diphospho-sugar transferases"/>
    <property type="match status" value="1"/>
</dbReference>
<evidence type="ECO:0000256" key="8">
    <source>
        <dbReference type="HAMAP-Rule" id="MF_00316"/>
    </source>
</evidence>
<dbReference type="EMBL" id="CP001801">
    <property type="protein sequence ID" value="ACX95944.1"/>
    <property type="molecule type" value="Genomic_DNA"/>
</dbReference>
<feature type="binding site" evidence="8">
    <location>
        <position position="104"/>
    </location>
    <ligand>
        <name>Mg(2+)</name>
        <dbReference type="ChEBI" id="CHEBI:18420"/>
    </ligand>
</feature>
<evidence type="ECO:0000313" key="11">
    <source>
        <dbReference type="Proteomes" id="UP000009102"/>
    </source>
</evidence>
<evidence type="ECO:0000256" key="7">
    <source>
        <dbReference type="ARBA" id="ARBA00023150"/>
    </source>
</evidence>
<dbReference type="PANTHER" id="PTHR19136">
    <property type="entry name" value="MOLYBDENUM COFACTOR GUANYLYLTRANSFERASE"/>
    <property type="match status" value="1"/>
</dbReference>
<dbReference type="PANTHER" id="PTHR19136:SF81">
    <property type="entry name" value="MOLYBDENUM COFACTOR GUANYLYLTRANSFERASE"/>
    <property type="match status" value="1"/>
</dbReference>
<protein>
    <recommendedName>
        <fullName evidence="8">Molybdenum cofactor guanylyltransferase</fullName>
        <shortName evidence="8">MoCo guanylyltransferase</shortName>
        <ecNumber evidence="8">2.7.7.77</ecNumber>
    </recommendedName>
    <alternativeName>
        <fullName evidence="8">GTP:molybdopterin guanylyltransferase</fullName>
    </alternativeName>
    <alternativeName>
        <fullName evidence="8">Mo-MPT guanylyltransferase</fullName>
    </alternativeName>
    <alternativeName>
        <fullName evidence="8">Molybdopterin guanylyltransferase</fullName>
    </alternativeName>
    <alternativeName>
        <fullName evidence="8">Molybdopterin-guanine dinucleotide synthase</fullName>
        <shortName evidence="8">MGD synthase</shortName>
    </alternativeName>
</protein>
<keyword evidence="1 8" id="KW-0963">Cytoplasm</keyword>
<dbReference type="GO" id="GO:0005525">
    <property type="term" value="F:GTP binding"/>
    <property type="evidence" value="ECO:0007669"/>
    <property type="project" value="UniProtKB-UniRule"/>
</dbReference>
<evidence type="ECO:0000256" key="5">
    <source>
        <dbReference type="ARBA" id="ARBA00022842"/>
    </source>
</evidence>
<keyword evidence="3 8" id="KW-0479">Metal-binding</keyword>
<keyword evidence="6 8" id="KW-0342">GTP-binding</keyword>
<dbReference type="GO" id="GO:0006777">
    <property type="term" value="P:Mo-molybdopterin cofactor biosynthetic process"/>
    <property type="evidence" value="ECO:0007669"/>
    <property type="project" value="UniProtKB-KW"/>
</dbReference>
<evidence type="ECO:0000256" key="4">
    <source>
        <dbReference type="ARBA" id="ARBA00022741"/>
    </source>
</evidence>
<evidence type="ECO:0000256" key="2">
    <source>
        <dbReference type="ARBA" id="ARBA00022679"/>
    </source>
</evidence>
<dbReference type="GO" id="GO:0005737">
    <property type="term" value="C:cytoplasm"/>
    <property type="evidence" value="ECO:0007669"/>
    <property type="project" value="UniProtKB-SubCell"/>
</dbReference>
<feature type="binding site" evidence="8">
    <location>
        <position position="53"/>
    </location>
    <ligand>
        <name>GTP</name>
        <dbReference type="ChEBI" id="CHEBI:37565"/>
    </ligand>
</feature>
<evidence type="ECO:0000256" key="1">
    <source>
        <dbReference type="ARBA" id="ARBA00022490"/>
    </source>
</evidence>
<keyword evidence="11" id="KW-1185">Reference proteome</keyword>
<dbReference type="GO" id="GO:0046872">
    <property type="term" value="F:metal ion binding"/>
    <property type="evidence" value="ECO:0007669"/>
    <property type="project" value="UniProtKB-KW"/>
</dbReference>
<accession>D0KZS1</accession>
<comment type="subcellular location">
    <subcellularLocation>
        <location evidence="8">Cytoplasm</location>
    </subcellularLocation>
</comment>
<comment type="function">
    <text evidence="8">Transfers a GMP moiety from GTP to Mo-molybdopterin (Mo-MPT) cofactor (Moco or molybdenum cofactor) to form Mo-molybdopterin guanine dinucleotide (Mo-MGD) cofactor.</text>
</comment>
<dbReference type="HOGENOM" id="CLU_055597_5_1_6"/>
<proteinExistence type="inferred from homology"/>
<dbReference type="RefSeq" id="WP_012823980.1">
    <property type="nucleotide sequence ID" value="NC_013422.1"/>
</dbReference>
<dbReference type="STRING" id="555778.Hneap_1108"/>
<feature type="binding site" evidence="8">
    <location>
        <begin position="12"/>
        <end position="14"/>
    </location>
    <ligand>
        <name>GTP</name>
        <dbReference type="ChEBI" id="CHEBI:37565"/>
    </ligand>
</feature>
<feature type="binding site" evidence="8">
    <location>
        <position position="104"/>
    </location>
    <ligand>
        <name>GTP</name>
        <dbReference type="ChEBI" id="CHEBI:37565"/>
    </ligand>
</feature>
<keyword evidence="4 8" id="KW-0547">Nucleotide-binding</keyword>
<keyword evidence="2 8" id="KW-0808">Transferase</keyword>
<dbReference type="OrthoDB" id="9788394at2"/>
<keyword evidence="7 8" id="KW-0501">Molybdenum cofactor biosynthesis</keyword>
<comment type="similarity">
    <text evidence="8">Belongs to the MobA family.</text>
</comment>
<evidence type="ECO:0000256" key="6">
    <source>
        <dbReference type="ARBA" id="ARBA00023134"/>
    </source>
</evidence>
<comment type="catalytic activity">
    <reaction evidence="8">
        <text>Mo-molybdopterin + GTP + H(+) = Mo-molybdopterin guanine dinucleotide + diphosphate</text>
        <dbReference type="Rhea" id="RHEA:34243"/>
        <dbReference type="ChEBI" id="CHEBI:15378"/>
        <dbReference type="ChEBI" id="CHEBI:33019"/>
        <dbReference type="ChEBI" id="CHEBI:37565"/>
        <dbReference type="ChEBI" id="CHEBI:71302"/>
        <dbReference type="ChEBI" id="CHEBI:71310"/>
        <dbReference type="EC" id="2.7.7.77"/>
    </reaction>
</comment>
<dbReference type="Proteomes" id="UP000009102">
    <property type="component" value="Chromosome"/>
</dbReference>
<comment type="cofactor">
    <cofactor evidence="8">
        <name>Mg(2+)</name>
        <dbReference type="ChEBI" id="CHEBI:18420"/>
    </cofactor>
</comment>
<comment type="subunit">
    <text evidence="8">Monomer.</text>
</comment>
<evidence type="ECO:0000256" key="3">
    <source>
        <dbReference type="ARBA" id="ARBA00022723"/>
    </source>
</evidence>
<dbReference type="CDD" id="cd02503">
    <property type="entry name" value="MobA"/>
    <property type="match status" value="1"/>
</dbReference>
<dbReference type="eggNOG" id="COG0746">
    <property type="taxonomic scope" value="Bacteria"/>
</dbReference>
<feature type="binding site" evidence="8">
    <location>
        <position position="25"/>
    </location>
    <ligand>
        <name>GTP</name>
        <dbReference type="ChEBI" id="CHEBI:37565"/>
    </ligand>
</feature>
<dbReference type="Pfam" id="PF12804">
    <property type="entry name" value="NTP_transf_3"/>
    <property type="match status" value="1"/>
</dbReference>
<name>D0KZS1_HALNC</name>
<dbReference type="AlphaFoldDB" id="D0KZS1"/>
<dbReference type="HAMAP" id="MF_00316">
    <property type="entry name" value="MobA"/>
    <property type="match status" value="1"/>
</dbReference>
<evidence type="ECO:0000313" key="10">
    <source>
        <dbReference type="EMBL" id="ACX95944.1"/>
    </source>
</evidence>
<dbReference type="Gene3D" id="3.90.550.10">
    <property type="entry name" value="Spore Coat Polysaccharide Biosynthesis Protein SpsA, Chain A"/>
    <property type="match status" value="1"/>
</dbReference>
<organism evidence="10 11">
    <name type="scientific">Halothiobacillus neapolitanus (strain ATCC 23641 / DSM 15147 / CIP 104769 / NCIMB 8539 / c2)</name>
    <name type="common">Thiobacillus neapolitanus</name>
    <dbReference type="NCBI Taxonomy" id="555778"/>
    <lineage>
        <taxon>Bacteria</taxon>
        <taxon>Pseudomonadati</taxon>
        <taxon>Pseudomonadota</taxon>
        <taxon>Gammaproteobacteria</taxon>
        <taxon>Chromatiales</taxon>
        <taxon>Halothiobacillaceae</taxon>
        <taxon>Halothiobacillus</taxon>
    </lineage>
</organism>
<feature type="domain" description="MobA-like NTP transferase" evidence="9">
    <location>
        <begin position="9"/>
        <end position="162"/>
    </location>
</feature>
<dbReference type="KEGG" id="hna:Hneap_1108"/>
<gene>
    <name evidence="8" type="primary">mobA</name>
    <name evidence="10" type="ordered locus">Hneap_1108</name>
</gene>
<dbReference type="InterPro" id="IPR025877">
    <property type="entry name" value="MobA-like_NTP_Trfase"/>
</dbReference>
<dbReference type="EC" id="2.7.7.77" evidence="8"/>
<dbReference type="InterPro" id="IPR013482">
    <property type="entry name" value="Molybde_CF_guanTrfase"/>
</dbReference>
<comment type="domain">
    <text evidence="8">The N-terminal domain determines nucleotide recognition and specific binding, while the C-terminal domain determines the specific binding to the target protein.</text>
</comment>
<reference evidence="10 11" key="1">
    <citation type="submission" date="2009-10" db="EMBL/GenBank/DDBJ databases">
        <title>Complete sequence of Halothiobacillus neapolitanus c2.</title>
        <authorList>
            <consortium name="US DOE Joint Genome Institute"/>
            <person name="Lucas S."/>
            <person name="Copeland A."/>
            <person name="Lapidus A."/>
            <person name="Glavina del Rio T."/>
            <person name="Tice H."/>
            <person name="Bruce D."/>
            <person name="Goodwin L."/>
            <person name="Pitluck S."/>
            <person name="Davenport K."/>
            <person name="Brettin T."/>
            <person name="Detter J.C."/>
            <person name="Han C."/>
            <person name="Tapia R."/>
            <person name="Larimer F."/>
            <person name="Land M."/>
            <person name="Hauser L."/>
            <person name="Kyrpides N."/>
            <person name="Mikhailova N."/>
            <person name="Kerfeld C."/>
            <person name="Cannon G."/>
            <person name="Heinhort S."/>
        </authorList>
    </citation>
    <scope>NUCLEOTIDE SEQUENCE [LARGE SCALE GENOMIC DNA]</scope>
    <source>
        <strain evidence="11">ATCC 23641 / c2</strain>
    </source>
</reference>
<keyword evidence="5 8" id="KW-0460">Magnesium</keyword>
<feature type="binding site" evidence="8">
    <location>
        <position position="71"/>
    </location>
    <ligand>
        <name>GTP</name>
        <dbReference type="ChEBI" id="CHEBI:37565"/>
    </ligand>
</feature>
<dbReference type="GO" id="GO:0061603">
    <property type="term" value="F:molybdenum cofactor guanylyltransferase activity"/>
    <property type="evidence" value="ECO:0007669"/>
    <property type="project" value="UniProtKB-EC"/>
</dbReference>
<evidence type="ECO:0000259" key="9">
    <source>
        <dbReference type="Pfam" id="PF12804"/>
    </source>
</evidence>
<sequence>MNAYPPVSALILAGGAGRRMGGVDKGLLPFEGGVLIDPIIKTLSLLADEVLINANRHLDRYRQWGHPVVADPVHTEHLFAGPAAALVHASRYAKNDWLLLAPCDMPDYQPHWLAALWQVQEQTRAAVVIAHDGSRLQPTVALIHRPCLSQRPASADTRLLSVLTAGRYSVCALDQDAWAFGNLNTPEQLRSHHSRREALT</sequence>
<dbReference type="InterPro" id="IPR029044">
    <property type="entry name" value="Nucleotide-diphossugar_trans"/>
</dbReference>